<organism evidence="3 4">
    <name type="scientific">Apodospora peruviana</name>
    <dbReference type="NCBI Taxonomy" id="516989"/>
    <lineage>
        <taxon>Eukaryota</taxon>
        <taxon>Fungi</taxon>
        <taxon>Dikarya</taxon>
        <taxon>Ascomycota</taxon>
        <taxon>Pezizomycotina</taxon>
        <taxon>Sordariomycetes</taxon>
        <taxon>Sordariomycetidae</taxon>
        <taxon>Sordariales</taxon>
        <taxon>Lasiosphaeriaceae</taxon>
        <taxon>Apodospora</taxon>
    </lineage>
</organism>
<name>A0AAE0HWA7_9PEZI</name>
<dbReference type="EMBL" id="JAUEDM010000007">
    <property type="protein sequence ID" value="KAK3314108.1"/>
    <property type="molecule type" value="Genomic_DNA"/>
</dbReference>
<evidence type="ECO:0000313" key="3">
    <source>
        <dbReference type="EMBL" id="KAK3314108.1"/>
    </source>
</evidence>
<keyword evidence="4" id="KW-1185">Reference proteome</keyword>
<accession>A0AAE0HWA7</accession>
<evidence type="ECO:0000256" key="2">
    <source>
        <dbReference type="SAM" id="SignalP"/>
    </source>
</evidence>
<feature type="region of interest" description="Disordered" evidence="1">
    <location>
        <begin position="135"/>
        <end position="167"/>
    </location>
</feature>
<comment type="caution">
    <text evidence="3">The sequence shown here is derived from an EMBL/GenBank/DDBJ whole genome shotgun (WGS) entry which is preliminary data.</text>
</comment>
<feature type="chain" id="PRO_5042290902" evidence="2">
    <location>
        <begin position="24"/>
        <end position="199"/>
    </location>
</feature>
<reference evidence="3" key="2">
    <citation type="submission" date="2023-06" db="EMBL/GenBank/DDBJ databases">
        <authorList>
            <consortium name="Lawrence Berkeley National Laboratory"/>
            <person name="Haridas S."/>
            <person name="Hensen N."/>
            <person name="Bonometti L."/>
            <person name="Westerberg I."/>
            <person name="Brannstrom I.O."/>
            <person name="Guillou S."/>
            <person name="Cros-Aarteil S."/>
            <person name="Calhoun S."/>
            <person name="Kuo A."/>
            <person name="Mondo S."/>
            <person name="Pangilinan J."/>
            <person name="Riley R."/>
            <person name="Labutti K."/>
            <person name="Andreopoulos B."/>
            <person name="Lipzen A."/>
            <person name="Chen C."/>
            <person name="Yanf M."/>
            <person name="Daum C."/>
            <person name="Ng V."/>
            <person name="Clum A."/>
            <person name="Steindorff A."/>
            <person name="Ohm R."/>
            <person name="Martin F."/>
            <person name="Silar P."/>
            <person name="Natvig D."/>
            <person name="Lalanne C."/>
            <person name="Gautier V."/>
            <person name="Ament-Velasquez S.L."/>
            <person name="Kruys A."/>
            <person name="Hutchinson M.I."/>
            <person name="Powell A.J."/>
            <person name="Barry K."/>
            <person name="Miller A.N."/>
            <person name="Grigoriev I.V."/>
            <person name="Debuchy R."/>
            <person name="Gladieux P."/>
            <person name="Thoren M.H."/>
            <person name="Johannesson H."/>
        </authorList>
    </citation>
    <scope>NUCLEOTIDE SEQUENCE</scope>
    <source>
        <strain evidence="3">CBS 118394</strain>
    </source>
</reference>
<evidence type="ECO:0000256" key="1">
    <source>
        <dbReference type="SAM" id="MobiDB-lite"/>
    </source>
</evidence>
<proteinExistence type="predicted"/>
<keyword evidence="2" id="KW-0732">Signal</keyword>
<evidence type="ECO:0000313" key="4">
    <source>
        <dbReference type="Proteomes" id="UP001283341"/>
    </source>
</evidence>
<protein>
    <submittedName>
        <fullName evidence="3">Uncharacterized protein</fullName>
    </submittedName>
</protein>
<feature type="signal peptide" evidence="2">
    <location>
        <begin position="1"/>
        <end position="23"/>
    </location>
</feature>
<feature type="compositionally biased region" description="Low complexity" evidence="1">
    <location>
        <begin position="143"/>
        <end position="153"/>
    </location>
</feature>
<dbReference type="Proteomes" id="UP001283341">
    <property type="component" value="Unassembled WGS sequence"/>
</dbReference>
<dbReference type="AlphaFoldDB" id="A0AAE0HWA7"/>
<reference evidence="3" key="1">
    <citation type="journal article" date="2023" name="Mol. Phylogenet. Evol.">
        <title>Genome-scale phylogeny and comparative genomics of the fungal order Sordariales.</title>
        <authorList>
            <person name="Hensen N."/>
            <person name="Bonometti L."/>
            <person name="Westerberg I."/>
            <person name="Brannstrom I.O."/>
            <person name="Guillou S."/>
            <person name="Cros-Aarteil S."/>
            <person name="Calhoun S."/>
            <person name="Haridas S."/>
            <person name="Kuo A."/>
            <person name="Mondo S."/>
            <person name="Pangilinan J."/>
            <person name="Riley R."/>
            <person name="LaButti K."/>
            <person name="Andreopoulos B."/>
            <person name="Lipzen A."/>
            <person name="Chen C."/>
            <person name="Yan M."/>
            <person name="Daum C."/>
            <person name="Ng V."/>
            <person name="Clum A."/>
            <person name="Steindorff A."/>
            <person name="Ohm R.A."/>
            <person name="Martin F."/>
            <person name="Silar P."/>
            <person name="Natvig D.O."/>
            <person name="Lalanne C."/>
            <person name="Gautier V."/>
            <person name="Ament-Velasquez S.L."/>
            <person name="Kruys A."/>
            <person name="Hutchinson M.I."/>
            <person name="Powell A.J."/>
            <person name="Barry K."/>
            <person name="Miller A.N."/>
            <person name="Grigoriev I.V."/>
            <person name="Debuchy R."/>
            <person name="Gladieux P."/>
            <person name="Hiltunen Thoren M."/>
            <person name="Johannesson H."/>
        </authorList>
    </citation>
    <scope>NUCLEOTIDE SEQUENCE</scope>
    <source>
        <strain evidence="3">CBS 118394</strain>
    </source>
</reference>
<gene>
    <name evidence="3" type="ORF">B0H66DRAFT_537360</name>
</gene>
<sequence>MYSPITLALGLLAITLSGWTAVAQTTTDGPNFASWSSHMAAFPLETYCPETASNPLESEYEDCRSTAWNMVYSCPSGQEDASSRTVCICSSIIAMSSCLSAYCPSNTVQASIISQDQDDFTSIYGCPSRLGAAGGGGGGGGSTPATATGDTSSVTGTPSPSKNVGAGRMGTPLGGGNSWTAAWMGLVAGGFVGVVAVVL</sequence>